<feature type="binding site" evidence="7">
    <location>
        <position position="164"/>
    </location>
    <ligand>
        <name>3-phosphoshikimate</name>
        <dbReference type="ChEBI" id="CHEBI:145989"/>
    </ligand>
</feature>
<evidence type="ECO:0000259" key="8">
    <source>
        <dbReference type="Pfam" id="PF00275"/>
    </source>
</evidence>
<comment type="subcellular location">
    <subcellularLocation>
        <location evidence="7">Cytoplasm</location>
    </subcellularLocation>
</comment>
<feature type="binding site" evidence="7">
    <location>
        <position position="20"/>
    </location>
    <ligand>
        <name>phosphoenolpyruvate</name>
        <dbReference type="ChEBI" id="CHEBI:58702"/>
    </ligand>
</feature>
<dbReference type="InterPro" id="IPR001986">
    <property type="entry name" value="Enolpyruvate_Tfrase_dom"/>
</dbReference>
<dbReference type="GO" id="GO:0005737">
    <property type="term" value="C:cytoplasm"/>
    <property type="evidence" value="ECO:0007669"/>
    <property type="project" value="UniProtKB-SubCell"/>
</dbReference>
<evidence type="ECO:0000256" key="1">
    <source>
        <dbReference type="ARBA" id="ARBA00004811"/>
    </source>
</evidence>
<dbReference type="InterPro" id="IPR006264">
    <property type="entry name" value="EPSP_synthase"/>
</dbReference>
<keyword evidence="5 7" id="KW-0057">Aromatic amino acid biosynthesis</keyword>
<comment type="caution">
    <text evidence="7">Lacks conserved residue(s) required for the propagation of feature annotation.</text>
</comment>
<protein>
    <recommendedName>
        <fullName evidence="7">3-phosphoshikimate 1-carboxyvinyltransferase</fullName>
        <ecNumber evidence="7">2.5.1.19</ecNumber>
    </recommendedName>
    <alternativeName>
        <fullName evidence="7">5-enolpyruvylshikimate-3-phosphate synthase</fullName>
        <shortName evidence="7">EPSP synthase</shortName>
        <shortName evidence="7">EPSPS</shortName>
    </alternativeName>
</protein>
<dbReference type="Proteomes" id="UP000288096">
    <property type="component" value="Unassembled WGS sequence"/>
</dbReference>
<evidence type="ECO:0000256" key="7">
    <source>
        <dbReference type="HAMAP-Rule" id="MF_00210"/>
    </source>
</evidence>
<organism evidence="9 10">
    <name type="scientific">Desulfonema ishimotonii</name>
    <dbReference type="NCBI Taxonomy" id="45657"/>
    <lineage>
        <taxon>Bacteria</taxon>
        <taxon>Pseudomonadati</taxon>
        <taxon>Thermodesulfobacteriota</taxon>
        <taxon>Desulfobacteria</taxon>
        <taxon>Desulfobacterales</taxon>
        <taxon>Desulfococcaceae</taxon>
        <taxon>Desulfonema</taxon>
    </lineage>
</organism>
<dbReference type="PIRSF" id="PIRSF000505">
    <property type="entry name" value="EPSPS"/>
    <property type="match status" value="1"/>
</dbReference>
<comment type="subunit">
    <text evidence="7">Monomer.</text>
</comment>
<dbReference type="GO" id="GO:0009073">
    <property type="term" value="P:aromatic amino acid family biosynthetic process"/>
    <property type="evidence" value="ECO:0007669"/>
    <property type="project" value="UniProtKB-KW"/>
</dbReference>
<evidence type="ECO:0000313" key="9">
    <source>
        <dbReference type="EMBL" id="GBC61430.1"/>
    </source>
</evidence>
<accession>A0A401FWT4</accession>
<feature type="binding site" evidence="7">
    <location>
        <position position="166"/>
    </location>
    <ligand>
        <name>phosphoenolpyruvate</name>
        <dbReference type="ChEBI" id="CHEBI:58702"/>
    </ligand>
</feature>
<dbReference type="Pfam" id="PF00275">
    <property type="entry name" value="EPSP_synthase"/>
    <property type="match status" value="1"/>
</dbReference>
<feature type="binding site" evidence="7">
    <location>
        <position position="338"/>
    </location>
    <ligand>
        <name>phosphoenolpyruvate</name>
        <dbReference type="ChEBI" id="CHEBI:58702"/>
    </ligand>
</feature>
<feature type="active site" description="Proton acceptor" evidence="7">
    <location>
        <position position="307"/>
    </location>
</feature>
<feature type="binding site" evidence="7">
    <location>
        <position position="192"/>
    </location>
    <ligand>
        <name>3-phosphoshikimate</name>
        <dbReference type="ChEBI" id="CHEBI:145989"/>
    </ligand>
</feature>
<gene>
    <name evidence="7" type="primary">aroA</name>
    <name evidence="9" type="ORF">DENIS_2390</name>
</gene>
<proteinExistence type="inferred from homology"/>
<dbReference type="RefSeq" id="WP_124328725.1">
    <property type="nucleotide sequence ID" value="NZ_BEXT01000001.1"/>
</dbReference>
<feature type="binding site" evidence="7">
    <location>
        <position position="307"/>
    </location>
    <ligand>
        <name>3-phosphoshikimate</name>
        <dbReference type="ChEBI" id="CHEBI:145989"/>
    </ligand>
</feature>
<dbReference type="Gene3D" id="3.65.10.10">
    <property type="entry name" value="Enolpyruvate transferase domain"/>
    <property type="match status" value="2"/>
</dbReference>
<dbReference type="PROSITE" id="PS00104">
    <property type="entry name" value="EPSP_SYNTHASE_1"/>
    <property type="match status" value="1"/>
</dbReference>
<dbReference type="HAMAP" id="MF_00210">
    <property type="entry name" value="EPSP_synth"/>
    <property type="match status" value="1"/>
</dbReference>
<feature type="binding site" evidence="7">
    <location>
        <position position="20"/>
    </location>
    <ligand>
        <name>3-phosphoshikimate</name>
        <dbReference type="ChEBI" id="CHEBI:145989"/>
    </ligand>
</feature>
<reference evidence="10" key="1">
    <citation type="submission" date="2017-11" db="EMBL/GenBank/DDBJ databases">
        <authorList>
            <person name="Watanabe M."/>
            <person name="Kojima H."/>
        </authorList>
    </citation>
    <scope>NUCLEOTIDE SEQUENCE [LARGE SCALE GENOMIC DNA]</scope>
    <source>
        <strain evidence="10">Tokyo 01</strain>
    </source>
</reference>
<dbReference type="GO" id="GO:0003866">
    <property type="term" value="F:3-phosphoshikimate 1-carboxyvinyltransferase activity"/>
    <property type="evidence" value="ECO:0007669"/>
    <property type="project" value="UniProtKB-UniRule"/>
</dbReference>
<keyword evidence="4 7" id="KW-0808">Transferase</keyword>
<keyword evidence="10" id="KW-1185">Reference proteome</keyword>
<evidence type="ECO:0000256" key="3">
    <source>
        <dbReference type="ARBA" id="ARBA00022605"/>
    </source>
</evidence>
<dbReference type="GO" id="GO:0008652">
    <property type="term" value="P:amino acid biosynthetic process"/>
    <property type="evidence" value="ECO:0007669"/>
    <property type="project" value="UniProtKB-KW"/>
</dbReference>
<dbReference type="PANTHER" id="PTHR21090">
    <property type="entry name" value="AROM/DEHYDROQUINATE SYNTHASE"/>
    <property type="match status" value="1"/>
</dbReference>
<dbReference type="AlphaFoldDB" id="A0A401FWT4"/>
<feature type="binding site" evidence="7">
    <location>
        <position position="379"/>
    </location>
    <ligand>
        <name>phosphoenolpyruvate</name>
        <dbReference type="ChEBI" id="CHEBI:58702"/>
    </ligand>
</feature>
<sequence length="418" mass="44947">MIEIKPQNIINTTVTVPGSKSYTHRILIASALSDGPCTVRNMLRSEDTLLTLATLKQMGVRAEEKEDRLILHGTGGRLSACDEIYLANSGTSMRLLTAVAALAEGTTVLTGTERMQERPISDLLDALNQMDVPARSLTGSGCPPVEVRGGNLNGGSVALKCGISSQYLSGMLLIAPYTRNGLEIKIVEGPVSKPYVDMTVEVMQRLGVTVERSEYDLFFVPGNQLYRAGDYTVEADVSNASYFWAAAAVTGGTVRVRGISADSGQGDIRLLDCLERMGCRVIREKSGITVIGGPLSAIDADMADMPDMVPTLAVVAAFAEGTTEIRNVAHLKAKECDRLAAVATELSKMGIDARCTESGLIITGGKPHGAEIDTYDDHRIAMCFSVAGLKVSDIFIKDEMCVKKSFPNYWEVFETLYG</sequence>
<dbReference type="UniPathway" id="UPA00053">
    <property type="reaction ID" value="UER00089"/>
</dbReference>
<feature type="binding site" evidence="7">
    <location>
        <position position="25"/>
    </location>
    <ligand>
        <name>3-phosphoshikimate</name>
        <dbReference type="ChEBI" id="CHEBI:145989"/>
    </ligand>
</feature>
<dbReference type="InterPro" id="IPR036968">
    <property type="entry name" value="Enolpyruvate_Tfrase_sf"/>
</dbReference>
<comment type="caution">
    <text evidence="9">The sequence shown here is derived from an EMBL/GenBank/DDBJ whole genome shotgun (WGS) entry which is preliminary data.</text>
</comment>
<feature type="binding site" evidence="7">
    <location>
        <position position="165"/>
    </location>
    <ligand>
        <name>3-phosphoshikimate</name>
        <dbReference type="ChEBI" id="CHEBI:145989"/>
    </ligand>
</feature>
<dbReference type="PROSITE" id="PS00885">
    <property type="entry name" value="EPSP_SYNTHASE_2"/>
    <property type="match status" value="1"/>
</dbReference>
<dbReference type="SUPFAM" id="SSF55205">
    <property type="entry name" value="EPT/RTPC-like"/>
    <property type="match status" value="1"/>
</dbReference>
<evidence type="ECO:0000256" key="2">
    <source>
        <dbReference type="ARBA" id="ARBA00009948"/>
    </source>
</evidence>
<dbReference type="GO" id="GO:0009423">
    <property type="term" value="P:chorismate biosynthetic process"/>
    <property type="evidence" value="ECO:0007669"/>
    <property type="project" value="UniProtKB-UniRule"/>
</dbReference>
<feature type="binding site" evidence="7">
    <location>
        <position position="90"/>
    </location>
    <ligand>
        <name>phosphoenolpyruvate</name>
        <dbReference type="ChEBI" id="CHEBI:58702"/>
    </ligand>
</feature>
<feature type="binding site" evidence="7">
    <location>
        <position position="334"/>
    </location>
    <ligand>
        <name>3-phosphoshikimate</name>
        <dbReference type="ChEBI" id="CHEBI:145989"/>
    </ligand>
</feature>
<keyword evidence="3 7" id="KW-0028">Amino-acid biosynthesis</keyword>
<reference evidence="10" key="2">
    <citation type="submission" date="2019-01" db="EMBL/GenBank/DDBJ databases">
        <title>Genome sequence of Desulfonema ishimotonii strain Tokyo 01.</title>
        <authorList>
            <person name="Fukui M."/>
        </authorList>
    </citation>
    <scope>NUCLEOTIDE SEQUENCE [LARGE SCALE GENOMIC DNA]</scope>
    <source>
        <strain evidence="10">Tokyo 01</strain>
    </source>
</reference>
<evidence type="ECO:0000313" key="10">
    <source>
        <dbReference type="Proteomes" id="UP000288096"/>
    </source>
</evidence>
<dbReference type="EC" id="2.5.1.19" evidence="7"/>
<dbReference type="NCBIfam" id="TIGR01356">
    <property type="entry name" value="aroA"/>
    <property type="match status" value="1"/>
</dbReference>
<comment type="function">
    <text evidence="7">Catalyzes the transfer of the enolpyruvyl moiety of phosphoenolpyruvate (PEP) to the 5-hydroxyl of shikimate-3-phosphate (S3P) to produce enolpyruvyl shikimate-3-phosphate and inorganic phosphate.</text>
</comment>
<dbReference type="InterPro" id="IPR023193">
    <property type="entry name" value="EPSP_synthase_CS"/>
</dbReference>
<dbReference type="EMBL" id="BEXT01000001">
    <property type="protein sequence ID" value="GBC61430.1"/>
    <property type="molecule type" value="Genomic_DNA"/>
</dbReference>
<dbReference type="PANTHER" id="PTHR21090:SF5">
    <property type="entry name" value="PENTAFUNCTIONAL AROM POLYPEPTIDE"/>
    <property type="match status" value="1"/>
</dbReference>
<feature type="binding site" evidence="7">
    <location>
        <position position="118"/>
    </location>
    <ligand>
        <name>phosphoenolpyruvate</name>
        <dbReference type="ChEBI" id="CHEBI:58702"/>
    </ligand>
</feature>
<dbReference type="InterPro" id="IPR013792">
    <property type="entry name" value="RNA3'P_cycl/enolpyr_Trfase_a/b"/>
</dbReference>
<feature type="binding site" evidence="7">
    <location>
        <position position="21"/>
    </location>
    <ligand>
        <name>3-phosphoshikimate</name>
        <dbReference type="ChEBI" id="CHEBI:145989"/>
    </ligand>
</feature>
<dbReference type="CDD" id="cd01556">
    <property type="entry name" value="EPSP_synthase"/>
    <property type="match status" value="1"/>
</dbReference>
<feature type="domain" description="Enolpyruvate transferase" evidence="8">
    <location>
        <begin position="5"/>
        <end position="412"/>
    </location>
</feature>
<evidence type="ECO:0000256" key="6">
    <source>
        <dbReference type="ARBA" id="ARBA00044633"/>
    </source>
</evidence>
<name>A0A401FWT4_9BACT</name>
<comment type="catalytic activity">
    <reaction evidence="6">
        <text>3-phosphoshikimate + phosphoenolpyruvate = 5-O-(1-carboxyvinyl)-3-phosphoshikimate + phosphate</text>
        <dbReference type="Rhea" id="RHEA:21256"/>
        <dbReference type="ChEBI" id="CHEBI:43474"/>
        <dbReference type="ChEBI" id="CHEBI:57701"/>
        <dbReference type="ChEBI" id="CHEBI:58702"/>
        <dbReference type="ChEBI" id="CHEBI:145989"/>
        <dbReference type="EC" id="2.5.1.19"/>
    </reaction>
    <physiologicalReaction direction="left-to-right" evidence="6">
        <dbReference type="Rhea" id="RHEA:21257"/>
    </physiologicalReaction>
</comment>
<evidence type="ECO:0000256" key="4">
    <source>
        <dbReference type="ARBA" id="ARBA00022679"/>
    </source>
</evidence>
<comment type="pathway">
    <text evidence="1 7">Metabolic intermediate biosynthesis; chorismate biosynthesis; chorismate from D-erythrose 4-phosphate and phosphoenolpyruvate: step 6/7.</text>
</comment>
<keyword evidence="7" id="KW-0963">Cytoplasm</keyword>
<dbReference type="OrthoDB" id="9809920at2"/>
<evidence type="ECO:0000256" key="5">
    <source>
        <dbReference type="ARBA" id="ARBA00023141"/>
    </source>
</evidence>
<comment type="similarity">
    <text evidence="2 7">Belongs to the EPSP synthase family.</text>
</comment>
<feature type="binding site" evidence="7">
    <location>
        <position position="166"/>
    </location>
    <ligand>
        <name>3-phosphoshikimate</name>
        <dbReference type="ChEBI" id="CHEBI:145989"/>
    </ligand>
</feature>
<feature type="binding site" evidence="7">
    <location>
        <position position="404"/>
    </location>
    <ligand>
        <name>phosphoenolpyruvate</name>
        <dbReference type="ChEBI" id="CHEBI:58702"/>
    </ligand>
</feature>